<sequence length="146" mass="16487">MNEKLISGIIALIIIALIIIFILVIVMVAKNKPKAKTVHIAINKDSKGLDIEDLISIVSDKKSTKEDIFKASQYFIKNFKIPPKLDGKAPPESKIYLRFIALVAAHKNSDAKIIAYIDNEIKKSNSKYGNEIDKYERNGIARRTRF</sequence>
<keyword evidence="1" id="KW-0472">Membrane</keyword>
<name>A0A5L4XL11_CAMFE</name>
<evidence type="ECO:0000256" key="1">
    <source>
        <dbReference type="SAM" id="Phobius"/>
    </source>
</evidence>
<dbReference type="GeneID" id="61064249"/>
<accession>A0A5L4XL11</accession>
<protein>
    <submittedName>
        <fullName evidence="4">Uncharacterized protein</fullName>
    </submittedName>
</protein>
<reference evidence="4 5" key="1">
    <citation type="submission" date="2018-05" db="EMBL/GenBank/DDBJ databases">
        <authorList>
            <consortium name="PulseNet: The National Subtyping Network for Foodborne Disease Surveillance"/>
            <person name="Tarr C.L."/>
            <person name="Trees E."/>
            <person name="Katz L.S."/>
            <person name="Carleton-Romer H.A."/>
            <person name="Stroika S."/>
            <person name="Kucerova Z."/>
            <person name="Roache K.F."/>
            <person name="Sabol A.L."/>
            <person name="Besser J."/>
            <person name="Gerner-Smidt P."/>
        </authorList>
    </citation>
    <scope>NUCLEOTIDE SEQUENCE</scope>
    <source>
        <strain evidence="3">2014D-0197</strain>
        <strain evidence="2 5">2016D-0221</strain>
        <strain evidence="4">D4313</strain>
    </source>
</reference>
<keyword evidence="1" id="KW-0812">Transmembrane</keyword>
<gene>
    <name evidence="3" type="ORF">AAH17_05305</name>
    <name evidence="4" type="ORF">AAH24_04120</name>
    <name evidence="2" type="ORF">BVH53_06925</name>
</gene>
<feature type="transmembrane region" description="Helical" evidence="1">
    <location>
        <begin position="6"/>
        <end position="29"/>
    </location>
</feature>
<evidence type="ECO:0000313" key="3">
    <source>
        <dbReference type="EMBL" id="EAK0453072.1"/>
    </source>
</evidence>
<dbReference type="OMA" id="MIAFMNE"/>
<evidence type="ECO:0000313" key="2">
    <source>
        <dbReference type="EMBL" id="EAI5408431.1"/>
    </source>
</evidence>
<dbReference type="RefSeq" id="WP_002848601.1">
    <property type="nucleotide sequence ID" value="NZ_AABUZP020000024.1"/>
</dbReference>
<dbReference type="Proteomes" id="UP000557842">
    <property type="component" value="Unassembled WGS sequence"/>
</dbReference>
<keyword evidence="1" id="KW-1133">Transmembrane helix</keyword>
<organism evidence="4">
    <name type="scientific">Campylobacter fetus</name>
    <dbReference type="NCBI Taxonomy" id="196"/>
    <lineage>
        <taxon>Bacteria</taxon>
        <taxon>Pseudomonadati</taxon>
        <taxon>Campylobacterota</taxon>
        <taxon>Epsilonproteobacteria</taxon>
        <taxon>Campylobacterales</taxon>
        <taxon>Campylobacteraceae</taxon>
        <taxon>Campylobacter</taxon>
    </lineage>
</organism>
<dbReference type="EMBL" id="AACCXK010000007">
    <property type="protein sequence ID" value="EAK0453072.1"/>
    <property type="molecule type" value="Genomic_DNA"/>
</dbReference>
<evidence type="ECO:0000313" key="4">
    <source>
        <dbReference type="EMBL" id="EAK0468558.1"/>
    </source>
</evidence>
<comment type="caution">
    <text evidence="4">The sequence shown here is derived from an EMBL/GenBank/DDBJ whole genome shotgun (WGS) entry which is preliminary data.</text>
</comment>
<dbReference type="EMBL" id="AACCXM010000002">
    <property type="protein sequence ID" value="EAK0468558.1"/>
    <property type="molecule type" value="Genomic_DNA"/>
</dbReference>
<dbReference type="EMBL" id="AABQDW010000012">
    <property type="protein sequence ID" value="EAI5408431.1"/>
    <property type="molecule type" value="Genomic_DNA"/>
</dbReference>
<evidence type="ECO:0000313" key="5">
    <source>
        <dbReference type="Proteomes" id="UP000557842"/>
    </source>
</evidence>
<dbReference type="AlphaFoldDB" id="A0A5L4XL11"/>
<proteinExistence type="predicted"/>